<evidence type="ECO:0000259" key="3">
    <source>
        <dbReference type="Pfam" id="PF14306"/>
    </source>
</evidence>
<dbReference type="SUPFAM" id="SSF88697">
    <property type="entry name" value="PUA domain-like"/>
    <property type="match status" value="1"/>
</dbReference>
<evidence type="ECO:0000313" key="5">
    <source>
        <dbReference type="Proteomes" id="UP000198307"/>
    </source>
</evidence>
<dbReference type="Pfam" id="PF14306">
    <property type="entry name" value="PUA_2"/>
    <property type="match status" value="1"/>
</dbReference>
<dbReference type="AlphaFoldDB" id="A0A239PW47"/>
<evidence type="ECO:0000259" key="2">
    <source>
        <dbReference type="Pfam" id="PF01747"/>
    </source>
</evidence>
<dbReference type="RefSeq" id="WP_089344636.1">
    <property type="nucleotide sequence ID" value="NZ_CP067129.1"/>
</dbReference>
<gene>
    <name evidence="4" type="ORF">SAMN05444959_10830</name>
</gene>
<sequence>MTTPNQFPIPELYVSPEAAAALTQEAARLPGWVLTARQLCDLELLMNGGFYPLKGFLTQADYDLVLAEMHLASGHLWPIPVTLDVSDEFARQIEPGRDIALQDPKGAVLAIMSVTDKWVPDKLAEARQLHGTEDRSHPGVGYLIDSAGPVYLGGKVKGLQRPSCGFHSDCRTPNELRHRFRDLGWTQVLAVQPADLPEPDGLTRISRVAQEAQADLLIQPIVGMASPAQADELLRVAHDWTGPDVEPSALNLATRMAGPREVLWHALVRRNHGATHVVCSGAVQGKATYDAAQRLFQQYHGEAGVTVIGLET</sequence>
<keyword evidence="5" id="KW-1185">Reference proteome</keyword>
<protein>
    <submittedName>
        <fullName evidence="4">Sulfate adenylyltransferase</fullName>
    </submittedName>
</protein>
<organism evidence="4 5">
    <name type="scientific">Paracoccus seriniphilus</name>
    <dbReference type="NCBI Taxonomy" id="184748"/>
    <lineage>
        <taxon>Bacteria</taxon>
        <taxon>Pseudomonadati</taxon>
        <taxon>Pseudomonadota</taxon>
        <taxon>Alphaproteobacteria</taxon>
        <taxon>Rhodobacterales</taxon>
        <taxon>Paracoccaceae</taxon>
        <taxon>Paracoccus</taxon>
    </lineage>
</organism>
<feature type="domain" description="Sulphate adenylyltransferase catalytic" evidence="2">
    <location>
        <begin position="171"/>
        <end position="309"/>
    </location>
</feature>
<dbReference type="SUPFAM" id="SSF52374">
    <property type="entry name" value="Nucleotidylyl transferase"/>
    <property type="match status" value="1"/>
</dbReference>
<dbReference type="InterPro" id="IPR014729">
    <property type="entry name" value="Rossmann-like_a/b/a_fold"/>
</dbReference>
<dbReference type="InterPro" id="IPR050512">
    <property type="entry name" value="Sulf_AdTrans/APS_kinase"/>
</dbReference>
<dbReference type="Gene3D" id="3.40.50.620">
    <property type="entry name" value="HUPs"/>
    <property type="match status" value="1"/>
</dbReference>
<dbReference type="GO" id="GO:0005737">
    <property type="term" value="C:cytoplasm"/>
    <property type="evidence" value="ECO:0007669"/>
    <property type="project" value="TreeGrafter"/>
</dbReference>
<evidence type="ECO:0000256" key="1">
    <source>
        <dbReference type="ARBA" id="ARBA00022679"/>
    </source>
</evidence>
<dbReference type="Gene3D" id="3.10.400.10">
    <property type="entry name" value="Sulfate adenylyltransferase"/>
    <property type="match status" value="1"/>
</dbReference>
<reference evidence="4 5" key="1">
    <citation type="submission" date="2017-07" db="EMBL/GenBank/DDBJ databases">
        <authorList>
            <person name="Sun Z.S."/>
            <person name="Albrecht U."/>
            <person name="Echele G."/>
            <person name="Lee C.C."/>
        </authorList>
    </citation>
    <scope>NUCLEOTIDE SEQUENCE [LARGE SCALE GENOMIC DNA]</scope>
    <source>
        <strain evidence="4 5">DSM 14827</strain>
    </source>
</reference>
<keyword evidence="4" id="KW-0548">Nucleotidyltransferase</keyword>
<feature type="domain" description="ATP-sulfurylase PUA-like" evidence="3">
    <location>
        <begin position="4"/>
        <end position="161"/>
    </location>
</feature>
<proteinExistence type="predicted"/>
<evidence type="ECO:0000313" key="4">
    <source>
        <dbReference type="EMBL" id="SNT74524.1"/>
    </source>
</evidence>
<dbReference type="InterPro" id="IPR024951">
    <property type="entry name" value="Sulfurylase_cat_dom"/>
</dbReference>
<dbReference type="GO" id="GO:0019379">
    <property type="term" value="P:sulfate assimilation, phosphoadenylyl sulfate reduction by phosphoadenylyl-sulfate reductase (thioredoxin)"/>
    <property type="evidence" value="ECO:0007669"/>
    <property type="project" value="TreeGrafter"/>
</dbReference>
<dbReference type="OrthoDB" id="9804504at2"/>
<name>A0A239PW47_9RHOB</name>
<dbReference type="PANTHER" id="PTHR42700">
    <property type="entry name" value="SULFATE ADENYLYLTRANSFERASE"/>
    <property type="match status" value="1"/>
</dbReference>
<accession>A0A239PW47</accession>
<dbReference type="Proteomes" id="UP000198307">
    <property type="component" value="Unassembled WGS sequence"/>
</dbReference>
<dbReference type="Pfam" id="PF01747">
    <property type="entry name" value="ATP-sulfurylase"/>
    <property type="match status" value="1"/>
</dbReference>
<dbReference type="InterPro" id="IPR015947">
    <property type="entry name" value="PUA-like_sf"/>
</dbReference>
<dbReference type="InterPro" id="IPR025980">
    <property type="entry name" value="ATP-Sase_PUA-like_dom"/>
</dbReference>
<dbReference type="GO" id="GO:0004781">
    <property type="term" value="F:sulfate adenylyltransferase (ATP) activity"/>
    <property type="evidence" value="ECO:0007669"/>
    <property type="project" value="InterPro"/>
</dbReference>
<dbReference type="EMBL" id="FZQB01000008">
    <property type="protein sequence ID" value="SNT74524.1"/>
    <property type="molecule type" value="Genomic_DNA"/>
</dbReference>
<dbReference type="GO" id="GO:0010134">
    <property type="term" value="P:sulfate assimilation via adenylyl sulfate reduction"/>
    <property type="evidence" value="ECO:0007669"/>
    <property type="project" value="TreeGrafter"/>
</dbReference>
<keyword evidence="1 4" id="KW-0808">Transferase</keyword>
<dbReference type="PANTHER" id="PTHR42700:SF1">
    <property type="entry name" value="SULFATE ADENYLYLTRANSFERASE"/>
    <property type="match status" value="1"/>
</dbReference>